<gene>
    <name evidence="1" type="ORF">NQ318_004898</name>
</gene>
<evidence type="ECO:0000313" key="2">
    <source>
        <dbReference type="Proteomes" id="UP001162162"/>
    </source>
</evidence>
<evidence type="ECO:0000313" key="1">
    <source>
        <dbReference type="EMBL" id="KAJ8957418.1"/>
    </source>
</evidence>
<accession>A0AAV8YZY1</accession>
<sequence>MNTARRGVNNSHCGLEATGCPLHTNVEICKNYARTIEKFLKDLLDIKQSVCGFGVGGLGVCKLGICRFGFCGIGVCGYERHLRPPRLKVAPHGKTTQND</sequence>
<comment type="caution">
    <text evidence="1">The sequence shown here is derived from an EMBL/GenBank/DDBJ whole genome shotgun (WGS) entry which is preliminary data.</text>
</comment>
<name>A0AAV8YZY1_9CUCU</name>
<reference evidence="1" key="1">
    <citation type="journal article" date="2023" name="Insect Mol. Biol.">
        <title>Genome sequencing provides insights into the evolution of gene families encoding plant cell wall-degrading enzymes in longhorned beetles.</title>
        <authorList>
            <person name="Shin N.R."/>
            <person name="Okamura Y."/>
            <person name="Kirsch R."/>
            <person name="Pauchet Y."/>
        </authorList>
    </citation>
    <scope>NUCLEOTIDE SEQUENCE</scope>
    <source>
        <strain evidence="1">AMC_N1</strain>
    </source>
</reference>
<proteinExistence type="predicted"/>
<protein>
    <submittedName>
        <fullName evidence="1">Uncharacterized protein</fullName>
    </submittedName>
</protein>
<keyword evidence="2" id="KW-1185">Reference proteome</keyword>
<organism evidence="1 2">
    <name type="scientific">Aromia moschata</name>
    <dbReference type="NCBI Taxonomy" id="1265417"/>
    <lineage>
        <taxon>Eukaryota</taxon>
        <taxon>Metazoa</taxon>
        <taxon>Ecdysozoa</taxon>
        <taxon>Arthropoda</taxon>
        <taxon>Hexapoda</taxon>
        <taxon>Insecta</taxon>
        <taxon>Pterygota</taxon>
        <taxon>Neoptera</taxon>
        <taxon>Endopterygota</taxon>
        <taxon>Coleoptera</taxon>
        <taxon>Polyphaga</taxon>
        <taxon>Cucujiformia</taxon>
        <taxon>Chrysomeloidea</taxon>
        <taxon>Cerambycidae</taxon>
        <taxon>Cerambycinae</taxon>
        <taxon>Callichromatini</taxon>
        <taxon>Aromia</taxon>
    </lineage>
</organism>
<dbReference type="AlphaFoldDB" id="A0AAV8YZY1"/>
<dbReference type="EMBL" id="JAPWTK010000023">
    <property type="protein sequence ID" value="KAJ8957418.1"/>
    <property type="molecule type" value="Genomic_DNA"/>
</dbReference>
<dbReference type="Proteomes" id="UP001162162">
    <property type="component" value="Unassembled WGS sequence"/>
</dbReference>